<reference evidence="1 2" key="1">
    <citation type="submission" date="2020-08" db="EMBL/GenBank/DDBJ databases">
        <title>Bridging the membrane lipid divide: bacteria of the FCB group superphylum have the potential to synthesize archaeal ether lipids.</title>
        <authorList>
            <person name="Villanueva L."/>
            <person name="Von Meijenfeldt F.A.B."/>
            <person name="Westbye A.B."/>
            <person name="Yadav S."/>
            <person name="Hopmans E.C."/>
            <person name="Dutilh B.E."/>
            <person name="Sinninghe Damste J.S."/>
        </authorList>
    </citation>
    <scope>NUCLEOTIDE SEQUENCE [LARGE SCALE GENOMIC DNA]</scope>
    <source>
        <strain evidence="1">NIOZ-UU47</strain>
    </source>
</reference>
<dbReference type="AlphaFoldDB" id="A0A8J6NE26"/>
<dbReference type="Proteomes" id="UP000614424">
    <property type="component" value="Unassembled WGS sequence"/>
</dbReference>
<gene>
    <name evidence="1" type="ORF">H8E41_07670</name>
</gene>
<proteinExistence type="predicted"/>
<name>A0A8J6NE26_9BACT</name>
<dbReference type="EMBL" id="JACNJZ010000104">
    <property type="protein sequence ID" value="MBC8317770.1"/>
    <property type="molecule type" value="Genomic_DNA"/>
</dbReference>
<accession>A0A8J6NE26</accession>
<evidence type="ECO:0000313" key="2">
    <source>
        <dbReference type="Proteomes" id="UP000614424"/>
    </source>
</evidence>
<sequence length="215" mass="25031">MIEHIRKYIGREEFDYQTLSEFLKNYSHPRDKITDLLRKKIIIRVKKGLYVFGEDYRRRPYSLELLANLIFGPSYISLDYALQHYGMIPERVETVTSVTTGRSKKFVTPVGVFTYQTIPLSAFQTGMDMVELESGNSFLIATPEKALADKIRCDQALPITSQQAVCSYLFDSLRLDPTILQEMDPDKIEQYAEDYGSRKIRLLADLMRRRRPKKI</sequence>
<comment type="caution">
    <text evidence="1">The sequence shown here is derived from an EMBL/GenBank/DDBJ whole genome shotgun (WGS) entry which is preliminary data.</text>
</comment>
<organism evidence="1 2">
    <name type="scientific">Candidatus Desulfobia pelagia</name>
    <dbReference type="NCBI Taxonomy" id="2841692"/>
    <lineage>
        <taxon>Bacteria</taxon>
        <taxon>Pseudomonadati</taxon>
        <taxon>Thermodesulfobacteriota</taxon>
        <taxon>Desulfobulbia</taxon>
        <taxon>Desulfobulbales</taxon>
        <taxon>Desulfobulbaceae</taxon>
        <taxon>Candidatus Desulfobia</taxon>
    </lineage>
</organism>
<evidence type="ECO:0008006" key="3">
    <source>
        <dbReference type="Google" id="ProtNLM"/>
    </source>
</evidence>
<protein>
    <recommendedName>
        <fullName evidence="3">Transcriptional regulator, AbiEi antitoxin, Type IV TA system</fullName>
    </recommendedName>
</protein>
<evidence type="ECO:0000313" key="1">
    <source>
        <dbReference type="EMBL" id="MBC8317770.1"/>
    </source>
</evidence>